<dbReference type="InterPro" id="IPR018357">
    <property type="entry name" value="Hexapep_transf_CS"/>
</dbReference>
<proteinExistence type="predicted"/>
<keyword evidence="1" id="KW-0472">Membrane</keyword>
<keyword evidence="1" id="KW-0812">Transmembrane</keyword>
<evidence type="ECO:0000313" key="2">
    <source>
        <dbReference type="EMBL" id="PIS17947.1"/>
    </source>
</evidence>
<dbReference type="Proteomes" id="UP000229574">
    <property type="component" value="Unassembled WGS sequence"/>
</dbReference>
<dbReference type="PROSITE" id="PS00101">
    <property type="entry name" value="HEXAPEP_TRANSFERASES"/>
    <property type="match status" value="1"/>
</dbReference>
<dbReference type="GO" id="GO:0016740">
    <property type="term" value="F:transferase activity"/>
    <property type="evidence" value="ECO:0007669"/>
    <property type="project" value="InterPro"/>
</dbReference>
<reference evidence="3" key="1">
    <citation type="submission" date="2017-09" db="EMBL/GenBank/DDBJ databases">
        <title>Depth-based differentiation of microbial function through sediment-hosted aquifers and enrichment of novel symbionts in the deep terrestrial subsurface.</title>
        <authorList>
            <person name="Probst A.J."/>
            <person name="Ladd B."/>
            <person name="Jarett J.K."/>
            <person name="Geller-Mcgrath D.E."/>
            <person name="Sieber C.M.K."/>
            <person name="Emerson J.B."/>
            <person name="Anantharaman K."/>
            <person name="Thomas B.C."/>
            <person name="Malmstrom R."/>
            <person name="Stieglmeier M."/>
            <person name="Klingl A."/>
            <person name="Woyke T."/>
            <person name="Ryan C.M."/>
            <person name="Banfield J.F."/>
        </authorList>
    </citation>
    <scope>NUCLEOTIDE SEQUENCE [LARGE SCALE GENOMIC DNA]</scope>
</reference>
<protein>
    <submittedName>
        <fullName evidence="2">Uncharacterized protein</fullName>
    </submittedName>
</protein>
<evidence type="ECO:0000313" key="3">
    <source>
        <dbReference type="Proteomes" id="UP000229574"/>
    </source>
</evidence>
<organism evidence="2 3">
    <name type="scientific">Candidatus Collierbacteria bacterium CG09_land_8_20_14_0_10_46_12</name>
    <dbReference type="NCBI Taxonomy" id="1974533"/>
    <lineage>
        <taxon>Bacteria</taxon>
        <taxon>Candidatus Collieribacteriota</taxon>
    </lineage>
</organism>
<name>A0A2H0WZA3_9BACT</name>
<sequence length="83" mass="7709">MSNINPTDTVPTVTSNTPVTGVPSLVSGITTLTEASGVGVGVKVGVGVGVGVKVGVGVGVDIAEAVGIGVGVGVLLATLLGLG</sequence>
<dbReference type="AlphaFoldDB" id="A0A2H0WZA3"/>
<evidence type="ECO:0000256" key="1">
    <source>
        <dbReference type="SAM" id="Phobius"/>
    </source>
</evidence>
<dbReference type="EMBL" id="PEYY01000081">
    <property type="protein sequence ID" value="PIS17947.1"/>
    <property type="molecule type" value="Genomic_DNA"/>
</dbReference>
<feature type="transmembrane region" description="Helical" evidence="1">
    <location>
        <begin position="62"/>
        <end position="82"/>
    </location>
</feature>
<comment type="caution">
    <text evidence="2">The sequence shown here is derived from an EMBL/GenBank/DDBJ whole genome shotgun (WGS) entry which is preliminary data.</text>
</comment>
<accession>A0A2H0WZA3</accession>
<keyword evidence="1" id="KW-1133">Transmembrane helix</keyword>
<gene>
    <name evidence="2" type="ORF">COT54_01990</name>
</gene>